<accession>A0ABM1JLM2</accession>
<proteinExistence type="predicted"/>
<dbReference type="Proteomes" id="UP000694871">
    <property type="component" value="Unplaced"/>
</dbReference>
<dbReference type="GeneID" id="107106689"/>
<protein>
    <submittedName>
        <fullName evidence="3">Uncharacterized protein LOC107106689</fullName>
    </submittedName>
</protein>
<dbReference type="PANTHER" id="PTHR45786">
    <property type="entry name" value="DNA BINDING PROTEIN-LIKE"/>
    <property type="match status" value="1"/>
</dbReference>
<dbReference type="Pfam" id="PF14214">
    <property type="entry name" value="Helitron_like_N"/>
    <property type="match status" value="1"/>
</dbReference>
<dbReference type="RefSeq" id="XP_015262359.1">
    <property type="nucleotide sequence ID" value="XM_015406873.1"/>
</dbReference>
<sequence length="483" mass="54600">MPDLLDTINAVTAHLEVTPPDMAKGELNPQGYTVPLEISLGVAVHQRPKPRTSIPEIKTTSTASTIGLAEHLCFTGPVACDGITGTFNISYWKRDVTHKPQPGYGPYCFRINGSIYHRAGALHPDNDEPRKYAQLYILYSDDAATAATSRDSGMQCKTTADPECMDGQVTQMQYYQYRLATRHTFNPFLLAGKLTQQYIVDAYVKVESNRLNYIRQNQTLLCVEKYKGLMDHLQNAEDDSETLPGKVLILPSSFPDSPWNMMQNYQNAMAIVREYGKPDLFITMTCNPKGPEITENPRGQPPPHRPDLVARIFHLKLRAMMKDITRKHIFGVIVAHVHVIEFHKRGLPHAHILFILKKEDRPETAEHIDKIICAELPDRELYPTLHAPVLKHMVHGTCGKTHLNSPCMKDEKCTKDYPKSYRTSTTAKKGGYPIYRRRTSGTTTTPTGHSIDNRWIVPYNPYLLLKYSCHINVEVCASLQSVK</sequence>
<evidence type="ECO:0000313" key="2">
    <source>
        <dbReference type="Proteomes" id="UP000694871"/>
    </source>
</evidence>
<organism evidence="2 3">
    <name type="scientific">Gekko japonicus</name>
    <name type="common">Schlegel's Japanese gecko</name>
    <dbReference type="NCBI Taxonomy" id="146911"/>
    <lineage>
        <taxon>Eukaryota</taxon>
        <taxon>Metazoa</taxon>
        <taxon>Chordata</taxon>
        <taxon>Craniata</taxon>
        <taxon>Vertebrata</taxon>
        <taxon>Euteleostomi</taxon>
        <taxon>Lepidosauria</taxon>
        <taxon>Squamata</taxon>
        <taxon>Bifurcata</taxon>
        <taxon>Gekkota</taxon>
        <taxon>Gekkonidae</taxon>
        <taxon>Gekkoninae</taxon>
        <taxon>Gekko</taxon>
    </lineage>
</organism>
<evidence type="ECO:0000313" key="3">
    <source>
        <dbReference type="RefSeq" id="XP_015262359.1"/>
    </source>
</evidence>
<feature type="domain" description="Helitron helicase-like" evidence="1">
    <location>
        <begin position="174"/>
        <end position="353"/>
    </location>
</feature>
<reference evidence="3" key="1">
    <citation type="submission" date="2025-08" db="UniProtKB">
        <authorList>
            <consortium name="RefSeq"/>
        </authorList>
    </citation>
    <scope>IDENTIFICATION</scope>
</reference>
<dbReference type="PANTHER" id="PTHR45786:SF74">
    <property type="entry name" value="ATP-DEPENDENT DNA HELICASE"/>
    <property type="match status" value="1"/>
</dbReference>
<evidence type="ECO:0000259" key="1">
    <source>
        <dbReference type="Pfam" id="PF14214"/>
    </source>
</evidence>
<gene>
    <name evidence="3" type="primary">LOC107106689</name>
</gene>
<dbReference type="InterPro" id="IPR025476">
    <property type="entry name" value="Helitron_helicase-like"/>
</dbReference>
<keyword evidence="2" id="KW-1185">Reference proteome</keyword>
<name>A0ABM1JLM2_GEKJA</name>